<keyword evidence="2" id="KW-1185">Reference proteome</keyword>
<proteinExistence type="predicted"/>
<organism evidence="1 2">
    <name type="scientific">Mycolicibacterium komossense</name>
    <dbReference type="NCBI Taxonomy" id="1779"/>
    <lineage>
        <taxon>Bacteria</taxon>
        <taxon>Bacillati</taxon>
        <taxon>Actinomycetota</taxon>
        <taxon>Actinomycetes</taxon>
        <taxon>Mycobacteriales</taxon>
        <taxon>Mycobacteriaceae</taxon>
        <taxon>Mycolicibacterium</taxon>
    </lineage>
</organism>
<gene>
    <name evidence="1" type="ORF">H7J73_25150</name>
</gene>
<dbReference type="EMBL" id="JACKTY010000041">
    <property type="protein sequence ID" value="MCV7229302.1"/>
    <property type="molecule type" value="Genomic_DNA"/>
</dbReference>
<sequence length="285" mass="32345">MTESDWLTRAEAHRQRAERFVAPHRRRAAIGEPHPVWDFLFSYYSLRPRQLLRWNPGYGITLSGDQAQDYLGRAGYIAVPHGATVGPEYLRDRREAVEFVARLLAATAARTAQLNCFGLHEWAMVYRSDQVRHSHVPLRLGQAGTDRVVETASPLRCTHYDAFRFFTADAAPRNSIPLTRETQVDREQPGCLHASMDLYKWSYKLGPLLDTDLVLDCLELAADARELDMRASPYDLSAYGYSPIRVEEPSGRAEYVRCQSELAQRAAPLRAALQRRCDLLLRAAA</sequence>
<evidence type="ECO:0000313" key="1">
    <source>
        <dbReference type="EMBL" id="MCV7229302.1"/>
    </source>
</evidence>
<accession>A0ABT3CIW8</accession>
<dbReference type="Proteomes" id="UP001526201">
    <property type="component" value="Unassembled WGS sequence"/>
</dbReference>
<comment type="caution">
    <text evidence="1">The sequence shown here is derived from an EMBL/GenBank/DDBJ whole genome shotgun (WGS) entry which is preliminary data.</text>
</comment>
<protein>
    <submittedName>
        <fullName evidence="1">3-methyladenine DNA glycosylase</fullName>
    </submittedName>
</protein>
<reference evidence="1 2" key="1">
    <citation type="journal article" date="2022" name="BMC Genomics">
        <title>Comparative genome analysis of mycobacteria focusing on tRNA and non-coding RNA.</title>
        <authorList>
            <person name="Behra P.R.K."/>
            <person name="Pettersson B.M.F."/>
            <person name="Ramesh M."/>
            <person name="Das S."/>
            <person name="Dasgupta S."/>
            <person name="Kirsebom L.A."/>
        </authorList>
    </citation>
    <scope>NUCLEOTIDE SEQUENCE [LARGE SCALE GENOMIC DNA]</scope>
    <source>
        <strain evidence="1 2">DSM 44078</strain>
    </source>
</reference>
<name>A0ABT3CIW8_9MYCO</name>
<evidence type="ECO:0000313" key="2">
    <source>
        <dbReference type="Proteomes" id="UP001526201"/>
    </source>
</evidence>